<gene>
    <name evidence="2" type="ORF">PG986_002104</name>
</gene>
<reference evidence="2 3" key="1">
    <citation type="submission" date="2023-01" db="EMBL/GenBank/DDBJ databases">
        <title>Analysis of 21 Apiospora genomes using comparative genomics revels a genus with tremendous synthesis potential of carbohydrate active enzymes and secondary metabolites.</title>
        <authorList>
            <person name="Sorensen T."/>
        </authorList>
    </citation>
    <scope>NUCLEOTIDE SEQUENCE [LARGE SCALE GENOMIC DNA]</scope>
    <source>
        <strain evidence="2 3">CBS 24483</strain>
    </source>
</reference>
<dbReference type="EMBL" id="JAQQWE010000001">
    <property type="protein sequence ID" value="KAK7967827.1"/>
    <property type="molecule type" value="Genomic_DNA"/>
</dbReference>
<evidence type="ECO:0000256" key="1">
    <source>
        <dbReference type="SAM" id="MobiDB-lite"/>
    </source>
</evidence>
<name>A0ABR1QYQ4_9PEZI</name>
<evidence type="ECO:0000313" key="2">
    <source>
        <dbReference type="EMBL" id="KAK7967827.1"/>
    </source>
</evidence>
<keyword evidence="3" id="KW-1185">Reference proteome</keyword>
<dbReference type="GeneID" id="92071388"/>
<sequence length="161" mass="17150">MKLSLPSSLSLYVACYPCVPSFLPSKPPSKPPRPFHAAGGGTSGKRASGKSHQAFETDYIESSPCTICRDTGTPVDVTSLLAGILAGTPRAKNALPGFEIRLPANVLAHRDSPALDQVPSNGMGLLDARSGSWDHRNHPSLDTQAGCVHLHRPRFWAGKIQ</sequence>
<dbReference type="RefSeq" id="XP_066707219.1">
    <property type="nucleotide sequence ID" value="XM_066838326.1"/>
</dbReference>
<dbReference type="Proteomes" id="UP001391051">
    <property type="component" value="Unassembled WGS sequence"/>
</dbReference>
<proteinExistence type="predicted"/>
<protein>
    <submittedName>
        <fullName evidence="2">Uncharacterized protein</fullName>
    </submittedName>
</protein>
<accession>A0ABR1QYQ4</accession>
<feature type="region of interest" description="Disordered" evidence="1">
    <location>
        <begin position="26"/>
        <end position="53"/>
    </location>
</feature>
<organism evidence="2 3">
    <name type="scientific">Apiospora aurea</name>
    <dbReference type="NCBI Taxonomy" id="335848"/>
    <lineage>
        <taxon>Eukaryota</taxon>
        <taxon>Fungi</taxon>
        <taxon>Dikarya</taxon>
        <taxon>Ascomycota</taxon>
        <taxon>Pezizomycotina</taxon>
        <taxon>Sordariomycetes</taxon>
        <taxon>Xylariomycetidae</taxon>
        <taxon>Amphisphaeriales</taxon>
        <taxon>Apiosporaceae</taxon>
        <taxon>Apiospora</taxon>
    </lineage>
</organism>
<comment type="caution">
    <text evidence="2">The sequence shown here is derived from an EMBL/GenBank/DDBJ whole genome shotgun (WGS) entry which is preliminary data.</text>
</comment>
<evidence type="ECO:0000313" key="3">
    <source>
        <dbReference type="Proteomes" id="UP001391051"/>
    </source>
</evidence>